<accession>A0A0A9HUT9</accession>
<proteinExistence type="predicted"/>
<reference evidence="1" key="2">
    <citation type="journal article" date="2015" name="Data Brief">
        <title>Shoot transcriptome of the giant reed, Arundo donax.</title>
        <authorList>
            <person name="Barrero R.A."/>
            <person name="Guerrero F.D."/>
            <person name="Moolhuijzen P."/>
            <person name="Goolsby J.A."/>
            <person name="Tidwell J."/>
            <person name="Bellgard S.E."/>
            <person name="Bellgard M.I."/>
        </authorList>
    </citation>
    <scope>NUCLEOTIDE SEQUENCE</scope>
    <source>
        <tissue evidence="1">Shoot tissue taken approximately 20 cm above the soil surface</tissue>
    </source>
</reference>
<name>A0A0A9HUT9_ARUDO</name>
<dbReference type="EMBL" id="GBRH01159285">
    <property type="protein sequence ID" value="JAE38611.1"/>
    <property type="molecule type" value="Transcribed_RNA"/>
</dbReference>
<evidence type="ECO:0000313" key="1">
    <source>
        <dbReference type="EMBL" id="JAE38611.1"/>
    </source>
</evidence>
<protein>
    <submittedName>
        <fullName evidence="1">Uncharacterized protein</fullName>
    </submittedName>
</protein>
<sequence length="45" mass="5029">MQIFGHYQIAVLLFGDHKSALASGSIIKGVVLHPGVKIYSENRWF</sequence>
<organism evidence="1">
    <name type="scientific">Arundo donax</name>
    <name type="common">Giant reed</name>
    <name type="synonym">Donax arundinaceus</name>
    <dbReference type="NCBI Taxonomy" id="35708"/>
    <lineage>
        <taxon>Eukaryota</taxon>
        <taxon>Viridiplantae</taxon>
        <taxon>Streptophyta</taxon>
        <taxon>Embryophyta</taxon>
        <taxon>Tracheophyta</taxon>
        <taxon>Spermatophyta</taxon>
        <taxon>Magnoliopsida</taxon>
        <taxon>Liliopsida</taxon>
        <taxon>Poales</taxon>
        <taxon>Poaceae</taxon>
        <taxon>PACMAD clade</taxon>
        <taxon>Arundinoideae</taxon>
        <taxon>Arundineae</taxon>
        <taxon>Arundo</taxon>
    </lineage>
</organism>
<dbReference type="AlphaFoldDB" id="A0A0A9HUT9"/>
<reference evidence="1" key="1">
    <citation type="submission" date="2014-09" db="EMBL/GenBank/DDBJ databases">
        <authorList>
            <person name="Magalhaes I.L.F."/>
            <person name="Oliveira U."/>
            <person name="Santos F.R."/>
            <person name="Vidigal T.H.D.A."/>
            <person name="Brescovit A.D."/>
            <person name="Santos A.J."/>
        </authorList>
    </citation>
    <scope>NUCLEOTIDE SEQUENCE</scope>
    <source>
        <tissue evidence="1">Shoot tissue taken approximately 20 cm above the soil surface</tissue>
    </source>
</reference>